<dbReference type="PROSITE" id="PS51257">
    <property type="entry name" value="PROKAR_LIPOPROTEIN"/>
    <property type="match status" value="1"/>
</dbReference>
<dbReference type="InterPro" id="IPR006059">
    <property type="entry name" value="SBP"/>
</dbReference>
<dbReference type="RefSeq" id="WP_394299601.1">
    <property type="nucleotide sequence ID" value="NZ_JBHMQT010000003.1"/>
</dbReference>
<protein>
    <submittedName>
        <fullName evidence="3">Extracellular solute-binding protein</fullName>
    </submittedName>
</protein>
<feature type="region of interest" description="Disordered" evidence="2">
    <location>
        <begin position="59"/>
        <end position="95"/>
    </location>
</feature>
<dbReference type="Gene3D" id="3.40.190.10">
    <property type="entry name" value="Periplasmic binding protein-like II"/>
    <property type="match status" value="2"/>
</dbReference>
<keyword evidence="4" id="KW-1185">Reference proteome</keyword>
<evidence type="ECO:0000256" key="1">
    <source>
        <dbReference type="ARBA" id="ARBA00022729"/>
    </source>
</evidence>
<dbReference type="EMBL" id="JBHMQT010000003">
    <property type="protein sequence ID" value="MFC0861405.1"/>
    <property type="molecule type" value="Genomic_DNA"/>
</dbReference>
<feature type="region of interest" description="Disordered" evidence="2">
    <location>
        <begin position="22"/>
        <end position="47"/>
    </location>
</feature>
<keyword evidence="1" id="KW-0732">Signal</keyword>
<sequence>MSRTHRLVVAVSVTGLLATACGGTGEGGQRAASVGQEAATPGTPVAGQAAERVAAAVLPASVSPSPSQSPSPSASASPSPSAQTSGPGPAPLASIGPGERMVRVLALNGYVEWGGTDPKVSWVGEFEKTTGCKVSLKSYDPSRDDGAGVPAPSSFDAISAPPEVAGRLIAERKAAPLNTALLPGYGEIPKRLRESSAEDGQVYGVPYLWGLNEVLYDSSEVEPDGADAIFEDDGPVMFRDNPLSLADAALVLRDRGARIKDPFKLTPDQLDAAAELFDKPGKRVFWTDPIDVVKGFATGSVRLAHATPYHRDVLSRGDRPVRAVGDRPVTGWVDSWMVSAQAAHPSCAYRWLTWTSSADVQRQASAWTGFAPANPRACTGRARRLCVDYRVGEPGEFKGVYFAVRPADYDQWIARWSQVAG</sequence>
<comment type="caution">
    <text evidence="3">The sequence shown here is derived from an EMBL/GenBank/DDBJ whole genome shotgun (WGS) entry which is preliminary data.</text>
</comment>
<name>A0ABV6TYY5_9ACTN</name>
<dbReference type="Proteomes" id="UP001589870">
    <property type="component" value="Unassembled WGS sequence"/>
</dbReference>
<feature type="compositionally biased region" description="Low complexity" evidence="2">
    <location>
        <begin position="59"/>
        <end position="87"/>
    </location>
</feature>
<evidence type="ECO:0000313" key="4">
    <source>
        <dbReference type="Proteomes" id="UP001589870"/>
    </source>
</evidence>
<accession>A0ABV6TYY5</accession>
<reference evidence="3 4" key="1">
    <citation type="submission" date="2024-09" db="EMBL/GenBank/DDBJ databases">
        <authorList>
            <person name="Sun Q."/>
            <person name="Mori K."/>
        </authorList>
    </citation>
    <scope>NUCLEOTIDE SEQUENCE [LARGE SCALE GENOMIC DNA]</scope>
    <source>
        <strain evidence="3 4">TBRC 1851</strain>
    </source>
</reference>
<dbReference type="SUPFAM" id="SSF53850">
    <property type="entry name" value="Periplasmic binding protein-like II"/>
    <property type="match status" value="1"/>
</dbReference>
<organism evidence="3 4">
    <name type="scientific">Sphaerimonospora cavernae</name>
    <dbReference type="NCBI Taxonomy" id="1740611"/>
    <lineage>
        <taxon>Bacteria</taxon>
        <taxon>Bacillati</taxon>
        <taxon>Actinomycetota</taxon>
        <taxon>Actinomycetes</taxon>
        <taxon>Streptosporangiales</taxon>
        <taxon>Streptosporangiaceae</taxon>
        <taxon>Sphaerimonospora</taxon>
    </lineage>
</organism>
<proteinExistence type="predicted"/>
<dbReference type="PANTHER" id="PTHR30222">
    <property type="entry name" value="SPERMIDINE/PUTRESCINE-BINDING PERIPLASMIC PROTEIN"/>
    <property type="match status" value="1"/>
</dbReference>
<gene>
    <name evidence="3" type="ORF">ACFHYQ_03745</name>
</gene>
<dbReference type="Pfam" id="PF13416">
    <property type="entry name" value="SBP_bac_8"/>
    <property type="match status" value="1"/>
</dbReference>
<evidence type="ECO:0000313" key="3">
    <source>
        <dbReference type="EMBL" id="MFC0861405.1"/>
    </source>
</evidence>
<evidence type="ECO:0000256" key="2">
    <source>
        <dbReference type="SAM" id="MobiDB-lite"/>
    </source>
</evidence>
<dbReference type="PANTHER" id="PTHR30222:SF18">
    <property type="entry name" value="BIFUNCTIONAL POLYHYDROXYBUTYRATE SYNTHASE _ ABC TRANSPORTER PERIPLASMIC BINDING PROTEIN-RELATED"/>
    <property type="match status" value="1"/>
</dbReference>